<evidence type="ECO:0000313" key="4">
    <source>
        <dbReference type="Proteomes" id="UP001189429"/>
    </source>
</evidence>
<organism evidence="3 4">
    <name type="scientific">Prorocentrum cordatum</name>
    <dbReference type="NCBI Taxonomy" id="2364126"/>
    <lineage>
        <taxon>Eukaryota</taxon>
        <taxon>Sar</taxon>
        <taxon>Alveolata</taxon>
        <taxon>Dinophyceae</taxon>
        <taxon>Prorocentrales</taxon>
        <taxon>Prorocentraceae</taxon>
        <taxon>Prorocentrum</taxon>
    </lineage>
</organism>
<feature type="compositionally biased region" description="Low complexity" evidence="1">
    <location>
        <begin position="651"/>
        <end position="665"/>
    </location>
</feature>
<protein>
    <recommendedName>
        <fullName evidence="2">WW domain-containing protein</fullName>
    </recommendedName>
</protein>
<dbReference type="SUPFAM" id="SSF51045">
    <property type="entry name" value="WW domain"/>
    <property type="match status" value="2"/>
</dbReference>
<name>A0ABN9UWI6_9DINO</name>
<feature type="region of interest" description="Disordered" evidence="1">
    <location>
        <begin position="379"/>
        <end position="724"/>
    </location>
</feature>
<feature type="domain" description="WW" evidence="2">
    <location>
        <begin position="215"/>
        <end position="248"/>
    </location>
</feature>
<dbReference type="InterPro" id="IPR036020">
    <property type="entry name" value="WW_dom_sf"/>
</dbReference>
<sequence>AQGRNVGLRCGLGPEGKLAPSCPKAGTAPGRRRPMRAILAAVRPGGKQSSPDVSPDVSPSRKSCSSLDVGVRRVSSSKEPPRRSQTRPLQDRNSQLDRQTSHISQPCAEQWTAEERAAYIASLNLARLPAEASVQRFLEDALCKAKLPAPWTATRHENGRLYFSNPYTAVSSWHHPLTHVLEELADICRRVLSMPEENRAEWIAAKRGIWMGEANEYMTKWYVVPHSSGRKFYYHRETQDTMWENPVEVVLPQYHLKIEAVARLNDVDYVRKLLQEEELLAAAFSLPQAVIEDVPLGVDMATFNLARLQDKLAAGSPAGRSRLSGSSRESHQGPDLDALLRQWDTATGEVGWQQAEAASFQTDRRDQTKVDDYPHADILLVSASRRGTPSQSDQEPRRMAHLGERGPSKPQGSSMLDDLHSRTCTSSSRVPASSSSCVSVSKDAPRPGSGFSPQPPPLPLDRSAATRTPPPPPPDQDAPRLGSGFSPQPPPLPLDRSAATRTPPPPPVRPSDQDVAQPSRPLSCESDAGREDKPNTSLHASLPAMPLQRAATSGFRTRPPSPPSRFGATRSGLAARRASETPPAVVAPLQASPPRPKQAAAPPAMASALRGAAQVGPVAPVPPPPPPPFAGASGREPRPPSLTPPERQDQAAWAAPEPMSAAEPPGDWRGCGLGPPASHATNWADPRRSSWPATGPGAGGGPRPRPDQLPPKLQVLAPPISAVA</sequence>
<evidence type="ECO:0000256" key="1">
    <source>
        <dbReference type="SAM" id="MobiDB-lite"/>
    </source>
</evidence>
<feature type="compositionally biased region" description="Low complexity" evidence="1">
    <location>
        <begin position="49"/>
        <end position="60"/>
    </location>
</feature>
<feature type="compositionally biased region" description="Low complexity" evidence="1">
    <location>
        <begin position="314"/>
        <end position="327"/>
    </location>
</feature>
<dbReference type="PROSITE" id="PS50020">
    <property type="entry name" value="WW_DOMAIN_2"/>
    <property type="match status" value="2"/>
</dbReference>
<feature type="domain" description="WW" evidence="2">
    <location>
        <begin position="145"/>
        <end position="178"/>
    </location>
</feature>
<feature type="compositionally biased region" description="Low complexity" evidence="1">
    <location>
        <begin position="597"/>
        <end position="618"/>
    </location>
</feature>
<accession>A0ABN9UWI6</accession>
<dbReference type="SMART" id="SM00456">
    <property type="entry name" value="WW"/>
    <property type="match status" value="2"/>
</dbReference>
<feature type="region of interest" description="Disordered" evidence="1">
    <location>
        <begin position="1"/>
        <end position="105"/>
    </location>
</feature>
<dbReference type="EMBL" id="CAUYUJ010016373">
    <property type="protein sequence ID" value="CAK0864508.1"/>
    <property type="molecule type" value="Genomic_DNA"/>
</dbReference>
<feature type="compositionally biased region" description="Basic and acidic residues" evidence="1">
    <location>
        <begin position="394"/>
        <end position="407"/>
    </location>
</feature>
<dbReference type="CDD" id="cd00201">
    <property type="entry name" value="WW"/>
    <property type="match status" value="2"/>
</dbReference>
<comment type="caution">
    <text evidence="3">The sequence shown here is derived from an EMBL/GenBank/DDBJ whole genome shotgun (WGS) entry which is preliminary data.</text>
</comment>
<feature type="compositionally biased region" description="Low complexity" evidence="1">
    <location>
        <begin position="426"/>
        <end position="441"/>
    </location>
</feature>
<feature type="non-terminal residue" evidence="3">
    <location>
        <position position="724"/>
    </location>
</feature>
<feature type="compositionally biased region" description="Polar residues" evidence="1">
    <location>
        <begin position="86"/>
        <end position="104"/>
    </location>
</feature>
<feature type="compositionally biased region" description="Pro residues" evidence="1">
    <location>
        <begin position="619"/>
        <end position="629"/>
    </location>
</feature>
<evidence type="ECO:0000259" key="2">
    <source>
        <dbReference type="PROSITE" id="PS50020"/>
    </source>
</evidence>
<dbReference type="Proteomes" id="UP001189429">
    <property type="component" value="Unassembled WGS sequence"/>
</dbReference>
<dbReference type="InterPro" id="IPR001202">
    <property type="entry name" value="WW_dom"/>
</dbReference>
<evidence type="ECO:0000313" key="3">
    <source>
        <dbReference type="EMBL" id="CAK0864508.1"/>
    </source>
</evidence>
<keyword evidence="4" id="KW-1185">Reference proteome</keyword>
<feature type="region of interest" description="Disordered" evidence="1">
    <location>
        <begin position="314"/>
        <end position="335"/>
    </location>
</feature>
<dbReference type="Gene3D" id="2.20.70.10">
    <property type="match status" value="2"/>
</dbReference>
<proteinExistence type="predicted"/>
<reference evidence="3" key="1">
    <citation type="submission" date="2023-10" db="EMBL/GenBank/DDBJ databases">
        <authorList>
            <person name="Chen Y."/>
            <person name="Shah S."/>
            <person name="Dougan E. K."/>
            <person name="Thang M."/>
            <person name="Chan C."/>
        </authorList>
    </citation>
    <scope>NUCLEOTIDE SEQUENCE [LARGE SCALE GENOMIC DNA]</scope>
</reference>
<feature type="non-terminal residue" evidence="3">
    <location>
        <position position="1"/>
    </location>
</feature>
<gene>
    <name evidence="3" type="ORF">PCOR1329_LOCUS52384</name>
</gene>
<dbReference type="PROSITE" id="PS01159">
    <property type="entry name" value="WW_DOMAIN_1"/>
    <property type="match status" value="1"/>
</dbReference>